<dbReference type="RefSeq" id="WP_052535098.1">
    <property type="nucleotide sequence ID" value="NZ_HG966617.1"/>
</dbReference>
<dbReference type="AlphaFoldDB" id="X5MC29"/>
<dbReference type="HOGENOM" id="CLU_125946_1_0_5"/>
<proteinExistence type="predicted"/>
<dbReference type="Pfam" id="PF07858">
    <property type="entry name" value="LEH"/>
    <property type="match status" value="1"/>
</dbReference>
<dbReference type="OrthoDB" id="9781757at2"/>
<dbReference type="STRING" id="1458461.BN1012_Phect523"/>
<dbReference type="Proteomes" id="UP000032160">
    <property type="component" value="Chromosome I"/>
</dbReference>
<protein>
    <recommendedName>
        <fullName evidence="1">Limonene-1,2-epoxide hydrolase domain-containing protein</fullName>
    </recommendedName>
</protein>
<sequence>MADAQQTIDLARKFLMAMGDKKFEEGLGYLSGDCVYENMPLGMDAVTGPAGVRAVLEPFFGPTLKNEFVFLREAASGSTVFIERVDRHKLAEDRWVELPVTGVFEIEDGKIKIWRDYFDLPTILAAWPELVD</sequence>
<dbReference type="InterPro" id="IPR013100">
    <property type="entry name" value="LEH"/>
</dbReference>
<name>X5MC29_9HYPH</name>
<dbReference type="SUPFAM" id="SSF54427">
    <property type="entry name" value="NTF2-like"/>
    <property type="match status" value="1"/>
</dbReference>
<evidence type="ECO:0000313" key="3">
    <source>
        <dbReference type="Proteomes" id="UP000032160"/>
    </source>
</evidence>
<dbReference type="EMBL" id="HG966617">
    <property type="protein sequence ID" value="CDO58737.1"/>
    <property type="molecule type" value="Genomic_DNA"/>
</dbReference>
<organism evidence="2 3">
    <name type="scientific">Candidatus Phaeomarinibacter ectocarpi</name>
    <dbReference type="NCBI Taxonomy" id="1458461"/>
    <lineage>
        <taxon>Bacteria</taxon>
        <taxon>Pseudomonadati</taxon>
        <taxon>Pseudomonadota</taxon>
        <taxon>Alphaproteobacteria</taxon>
        <taxon>Hyphomicrobiales</taxon>
        <taxon>Parvibaculaceae</taxon>
        <taxon>Candidatus Phaeomarinibacter</taxon>
    </lineage>
</organism>
<dbReference type="KEGG" id="pect:BN1012_Phect523"/>
<reference evidence="2 3" key="1">
    <citation type="journal article" date="2014" name="Front. Genet.">
        <title>Genome and metabolic network of "Candidatus Phaeomarinobacter ectocarpi" Ec32, a new candidate genus of Alphaproteobacteria frequently associated with brown algae.</title>
        <authorList>
            <person name="Dittami S.M."/>
            <person name="Barbeyron T."/>
            <person name="Boyen C."/>
            <person name="Cambefort J."/>
            <person name="Collet G."/>
            <person name="Delage L."/>
            <person name="Gobet A."/>
            <person name="Groisillier A."/>
            <person name="Leblanc C."/>
            <person name="Michel G."/>
            <person name="Scornet D."/>
            <person name="Siegel A."/>
            <person name="Tapia J.E."/>
            <person name="Tonon T."/>
        </authorList>
    </citation>
    <scope>NUCLEOTIDE SEQUENCE [LARGE SCALE GENOMIC DNA]</scope>
    <source>
        <strain evidence="2 3">Ec32</strain>
    </source>
</reference>
<dbReference type="PATRIC" id="fig|1458461.3.peg.522"/>
<feature type="domain" description="Limonene-1,2-epoxide hydrolase" evidence="1">
    <location>
        <begin position="8"/>
        <end position="128"/>
    </location>
</feature>
<dbReference type="InterPro" id="IPR032710">
    <property type="entry name" value="NTF2-like_dom_sf"/>
</dbReference>
<gene>
    <name evidence="2" type="ORF">BN1012_Phect523</name>
</gene>
<accession>X5MC29</accession>
<evidence type="ECO:0000313" key="2">
    <source>
        <dbReference type="EMBL" id="CDO58737.1"/>
    </source>
</evidence>
<keyword evidence="3" id="KW-1185">Reference proteome</keyword>
<evidence type="ECO:0000259" key="1">
    <source>
        <dbReference type="Pfam" id="PF07858"/>
    </source>
</evidence>
<dbReference type="Gene3D" id="3.10.450.50">
    <property type="match status" value="1"/>
</dbReference>